<dbReference type="Gene3D" id="3.60.40.10">
    <property type="entry name" value="PPM-type phosphatase domain"/>
    <property type="match status" value="1"/>
</dbReference>
<dbReference type="AlphaFoldDB" id="A0A4P2PZ98"/>
<dbReference type="GO" id="GO:0004722">
    <property type="term" value="F:protein serine/threonine phosphatase activity"/>
    <property type="evidence" value="ECO:0007669"/>
    <property type="project" value="InterPro"/>
</dbReference>
<dbReference type="InterPro" id="IPR015655">
    <property type="entry name" value="PP2C"/>
</dbReference>
<proteinExistence type="predicted"/>
<dbReference type="Proteomes" id="UP000295781">
    <property type="component" value="Chromosome"/>
</dbReference>
<sequence>MPQERPFDVAPTLSILVAVSRILPRFDYRIEFAASTDVGLVRQSNEDRLLCCPELALFAIADGIGGHAAGEIAAQIAVDTVREEVLSPPAAAILDAYVADPKLEARREVLALLRRVAEAAHAAILAAGREEPSHQGMGTTLDFVVLAHSRAFFAHAGDSRAYLVRPTTTVQLTQDHALYDTLRAAGSPTPARRPRKNPLVNAIGLAGTVAVDTLFVDLSRGDRILLCTDGVHGAIESEASLSRFCAKGSPEDVAAGLLKHARERGGLDNASAIVIDILERFVKRADDAGPSSRDLSALSACPLLAGMSPAAVLGALAAGVEVEVNPGDRIPRDVASDLVAYLVLDGVVDLPDGVRIGSSGLLFPESLVGARRKGDLPVAAARTRLIRIRKDDFAEVCEHDAELAAALYQRLARHLALEAG</sequence>
<gene>
    <name evidence="2" type="ORF">SOCEGT47_025420</name>
</gene>
<feature type="domain" description="PPM-type phosphatase" evidence="1">
    <location>
        <begin position="31"/>
        <end position="277"/>
    </location>
</feature>
<dbReference type="PANTHER" id="PTHR47992">
    <property type="entry name" value="PROTEIN PHOSPHATASE"/>
    <property type="match status" value="1"/>
</dbReference>
<protein>
    <submittedName>
        <fullName evidence="2">Phosphoprotein phosphatase</fullName>
    </submittedName>
</protein>
<accession>A0A4P2PZ98</accession>
<dbReference type="EMBL" id="CP012670">
    <property type="protein sequence ID" value="AUX22041.1"/>
    <property type="molecule type" value="Genomic_DNA"/>
</dbReference>
<dbReference type="Gene3D" id="2.60.120.10">
    <property type="entry name" value="Jelly Rolls"/>
    <property type="match status" value="1"/>
</dbReference>
<dbReference type="InterPro" id="IPR014710">
    <property type="entry name" value="RmlC-like_jellyroll"/>
</dbReference>
<dbReference type="InterPro" id="IPR036457">
    <property type="entry name" value="PPM-type-like_dom_sf"/>
</dbReference>
<dbReference type="Pfam" id="PF13672">
    <property type="entry name" value="PP2C_2"/>
    <property type="match status" value="1"/>
</dbReference>
<dbReference type="InterPro" id="IPR018490">
    <property type="entry name" value="cNMP-bd_dom_sf"/>
</dbReference>
<dbReference type="SMART" id="SM00331">
    <property type="entry name" value="PP2C_SIG"/>
    <property type="match status" value="1"/>
</dbReference>
<organism evidence="2 3">
    <name type="scientific">Sorangium cellulosum</name>
    <name type="common">Polyangium cellulosum</name>
    <dbReference type="NCBI Taxonomy" id="56"/>
    <lineage>
        <taxon>Bacteria</taxon>
        <taxon>Pseudomonadati</taxon>
        <taxon>Myxococcota</taxon>
        <taxon>Polyangia</taxon>
        <taxon>Polyangiales</taxon>
        <taxon>Polyangiaceae</taxon>
        <taxon>Sorangium</taxon>
    </lineage>
</organism>
<evidence type="ECO:0000259" key="1">
    <source>
        <dbReference type="PROSITE" id="PS51746"/>
    </source>
</evidence>
<name>A0A4P2PZ98_SORCE</name>
<dbReference type="SMART" id="SM00332">
    <property type="entry name" value="PP2Cc"/>
    <property type="match status" value="1"/>
</dbReference>
<evidence type="ECO:0000313" key="2">
    <source>
        <dbReference type="EMBL" id="AUX22041.1"/>
    </source>
</evidence>
<dbReference type="CDD" id="cd00143">
    <property type="entry name" value="PP2Cc"/>
    <property type="match status" value="1"/>
</dbReference>
<evidence type="ECO:0000313" key="3">
    <source>
        <dbReference type="Proteomes" id="UP000295781"/>
    </source>
</evidence>
<reference evidence="2 3" key="1">
    <citation type="submission" date="2015-09" db="EMBL/GenBank/DDBJ databases">
        <title>Sorangium comparison.</title>
        <authorList>
            <person name="Zaburannyi N."/>
            <person name="Bunk B."/>
            <person name="Overmann J."/>
            <person name="Mueller R."/>
        </authorList>
    </citation>
    <scope>NUCLEOTIDE SEQUENCE [LARGE SCALE GENOMIC DNA]</scope>
    <source>
        <strain evidence="2 3">So ceGT47</strain>
    </source>
</reference>
<dbReference type="InterPro" id="IPR001932">
    <property type="entry name" value="PPM-type_phosphatase-like_dom"/>
</dbReference>
<dbReference type="PROSITE" id="PS51746">
    <property type="entry name" value="PPM_2"/>
    <property type="match status" value="1"/>
</dbReference>
<dbReference type="SUPFAM" id="SSF51206">
    <property type="entry name" value="cAMP-binding domain-like"/>
    <property type="match status" value="1"/>
</dbReference>
<dbReference type="SUPFAM" id="SSF81606">
    <property type="entry name" value="PP2C-like"/>
    <property type="match status" value="1"/>
</dbReference>